<organism evidence="2 3">
    <name type="scientific">Tetraparma gracilis</name>
    <dbReference type="NCBI Taxonomy" id="2962635"/>
    <lineage>
        <taxon>Eukaryota</taxon>
        <taxon>Sar</taxon>
        <taxon>Stramenopiles</taxon>
        <taxon>Ochrophyta</taxon>
        <taxon>Bolidophyceae</taxon>
        <taxon>Parmales</taxon>
        <taxon>Triparmaceae</taxon>
        <taxon>Tetraparma</taxon>
    </lineage>
</organism>
<gene>
    <name evidence="2" type="ORF">TeGR_g2718</name>
</gene>
<dbReference type="PROSITE" id="PS50235">
    <property type="entry name" value="USP_3"/>
    <property type="match status" value="1"/>
</dbReference>
<dbReference type="SUPFAM" id="SSF54001">
    <property type="entry name" value="Cysteine proteinases"/>
    <property type="match status" value="1"/>
</dbReference>
<reference evidence="2 3" key="1">
    <citation type="journal article" date="2023" name="Commun. Biol.">
        <title>Genome analysis of Parmales, the sister group of diatoms, reveals the evolutionary specialization of diatoms from phago-mixotrophs to photoautotrophs.</title>
        <authorList>
            <person name="Ban H."/>
            <person name="Sato S."/>
            <person name="Yoshikawa S."/>
            <person name="Yamada K."/>
            <person name="Nakamura Y."/>
            <person name="Ichinomiya M."/>
            <person name="Sato N."/>
            <person name="Blanc-Mathieu R."/>
            <person name="Endo H."/>
            <person name="Kuwata A."/>
            <person name="Ogata H."/>
        </authorList>
    </citation>
    <scope>NUCLEOTIDE SEQUENCE [LARGE SCALE GENOMIC DNA]</scope>
</reference>
<feature type="non-terminal residue" evidence="2">
    <location>
        <position position="1"/>
    </location>
</feature>
<evidence type="ECO:0000313" key="3">
    <source>
        <dbReference type="Proteomes" id="UP001165060"/>
    </source>
</evidence>
<feature type="domain" description="USP" evidence="1">
    <location>
        <begin position="1"/>
        <end position="121"/>
    </location>
</feature>
<dbReference type="InterPro" id="IPR001394">
    <property type="entry name" value="Peptidase_C19_UCH"/>
</dbReference>
<dbReference type="Proteomes" id="UP001165060">
    <property type="component" value="Unassembled WGS sequence"/>
</dbReference>
<name>A0ABQ6N6C3_9STRA</name>
<accession>A0ABQ6N6C3</accession>
<proteinExistence type="predicted"/>
<dbReference type="InterPro" id="IPR038765">
    <property type="entry name" value="Papain-like_cys_pep_sf"/>
</dbReference>
<dbReference type="Pfam" id="PF00443">
    <property type="entry name" value="UCH"/>
    <property type="match status" value="1"/>
</dbReference>
<protein>
    <recommendedName>
        <fullName evidence="1">USP domain-containing protein</fullName>
    </recommendedName>
</protein>
<keyword evidence="3" id="KW-1185">Reference proteome</keyword>
<dbReference type="CDD" id="cd02257">
    <property type="entry name" value="Peptidase_C19"/>
    <property type="match status" value="1"/>
</dbReference>
<evidence type="ECO:0000313" key="2">
    <source>
        <dbReference type="EMBL" id="GMI42130.1"/>
    </source>
</evidence>
<dbReference type="InterPro" id="IPR028889">
    <property type="entry name" value="USP"/>
</dbReference>
<sequence length="130" mass="13885">PPLTPPPHPAQVHIAPEVLVIVLKRFLGPNTPKLATPVSYGHTLNLSPCSPQPDVEYSLLGVASHAGRLLNGGHYVATVRVDGDGEHGSGPFYHFNDQVQTPVDPAAALRSDAYLLFYERKKARAGGQSS</sequence>
<dbReference type="InterPro" id="IPR050164">
    <property type="entry name" value="Peptidase_C19"/>
</dbReference>
<dbReference type="InterPro" id="IPR018200">
    <property type="entry name" value="USP_CS"/>
</dbReference>
<dbReference type="PANTHER" id="PTHR24006">
    <property type="entry name" value="UBIQUITIN CARBOXYL-TERMINAL HYDROLASE"/>
    <property type="match status" value="1"/>
</dbReference>
<dbReference type="Gene3D" id="3.90.70.10">
    <property type="entry name" value="Cysteine proteinases"/>
    <property type="match status" value="1"/>
</dbReference>
<dbReference type="EMBL" id="BRYB01002266">
    <property type="protein sequence ID" value="GMI42130.1"/>
    <property type="molecule type" value="Genomic_DNA"/>
</dbReference>
<dbReference type="PROSITE" id="PS00973">
    <property type="entry name" value="USP_2"/>
    <property type="match status" value="1"/>
</dbReference>
<evidence type="ECO:0000259" key="1">
    <source>
        <dbReference type="PROSITE" id="PS50235"/>
    </source>
</evidence>
<comment type="caution">
    <text evidence="2">The sequence shown here is derived from an EMBL/GenBank/DDBJ whole genome shotgun (WGS) entry which is preliminary data.</text>
</comment>